<accession>A0A176VY92</accession>
<sequence>MAAAGVAYNQKQKSYGQGLNTTSVVGNKAVPTANSKPNRTVHSNGRPPTIPNLQKVVELKVPLCCQGCEENVRFELTSLDGVNEISVDMETQKVIVKGDIQASTILRTVKRVENRAEFWKNSEPRKHDSTDGSRR</sequence>
<organism evidence="4 5">
    <name type="scientific">Marchantia polymorpha subsp. ruderalis</name>
    <dbReference type="NCBI Taxonomy" id="1480154"/>
    <lineage>
        <taxon>Eukaryota</taxon>
        <taxon>Viridiplantae</taxon>
        <taxon>Streptophyta</taxon>
        <taxon>Embryophyta</taxon>
        <taxon>Marchantiophyta</taxon>
        <taxon>Marchantiopsida</taxon>
        <taxon>Marchantiidae</taxon>
        <taxon>Marchantiales</taxon>
        <taxon>Marchantiaceae</taxon>
        <taxon>Marchantia</taxon>
    </lineage>
</organism>
<feature type="region of interest" description="Disordered" evidence="2">
    <location>
        <begin position="27"/>
        <end position="51"/>
    </location>
</feature>
<proteinExistence type="predicted"/>
<evidence type="ECO:0000256" key="1">
    <source>
        <dbReference type="ARBA" id="ARBA00022723"/>
    </source>
</evidence>
<reference evidence="4" key="1">
    <citation type="submission" date="2016-03" db="EMBL/GenBank/DDBJ databases">
        <title>Mechanisms controlling the formation of the plant cell surface in tip-growing cells are functionally conserved among land plants.</title>
        <authorList>
            <person name="Honkanen S."/>
            <person name="Jones V.A."/>
            <person name="Morieri G."/>
            <person name="Champion C."/>
            <person name="Hetherington A.J."/>
            <person name="Kelly S."/>
            <person name="Saint-Marcoux D."/>
            <person name="Proust H."/>
            <person name="Prescott H."/>
            <person name="Dolan L."/>
        </authorList>
    </citation>
    <scope>NUCLEOTIDE SEQUENCE [LARGE SCALE GENOMIC DNA]</scope>
    <source>
        <tissue evidence="4">Whole gametophyte</tissue>
    </source>
</reference>
<dbReference type="PROSITE" id="PS50846">
    <property type="entry name" value="HMA_2"/>
    <property type="match status" value="1"/>
</dbReference>
<feature type="compositionally biased region" description="Polar residues" evidence="2">
    <location>
        <begin position="32"/>
        <end position="43"/>
    </location>
</feature>
<evidence type="ECO:0000259" key="3">
    <source>
        <dbReference type="PROSITE" id="PS50846"/>
    </source>
</evidence>
<gene>
    <name evidence="4" type="ORF">AXG93_3217s1420</name>
</gene>
<keyword evidence="1" id="KW-0479">Metal-binding</keyword>
<dbReference type="Proteomes" id="UP000077202">
    <property type="component" value="Unassembled WGS sequence"/>
</dbReference>
<evidence type="ECO:0000313" key="5">
    <source>
        <dbReference type="Proteomes" id="UP000077202"/>
    </source>
</evidence>
<protein>
    <recommendedName>
        <fullName evidence="3">HMA domain-containing protein</fullName>
    </recommendedName>
</protein>
<dbReference type="AlphaFoldDB" id="A0A176VY92"/>
<comment type="caution">
    <text evidence="4">The sequence shown here is derived from an EMBL/GenBank/DDBJ whole genome shotgun (WGS) entry which is preliminary data.</text>
</comment>
<dbReference type="SUPFAM" id="SSF55008">
    <property type="entry name" value="HMA, heavy metal-associated domain"/>
    <property type="match status" value="1"/>
</dbReference>
<dbReference type="InterPro" id="IPR006121">
    <property type="entry name" value="HMA_dom"/>
</dbReference>
<keyword evidence="5" id="KW-1185">Reference proteome</keyword>
<dbReference type="CDD" id="cd00371">
    <property type="entry name" value="HMA"/>
    <property type="match status" value="1"/>
</dbReference>
<dbReference type="PANTHER" id="PTHR22814">
    <property type="entry name" value="COPPER TRANSPORT PROTEIN ATOX1-RELATED"/>
    <property type="match status" value="1"/>
</dbReference>
<dbReference type="Gene3D" id="3.30.70.100">
    <property type="match status" value="1"/>
</dbReference>
<feature type="domain" description="HMA" evidence="3">
    <location>
        <begin position="54"/>
        <end position="117"/>
    </location>
</feature>
<evidence type="ECO:0000313" key="4">
    <source>
        <dbReference type="EMBL" id="OAE25125.1"/>
    </source>
</evidence>
<evidence type="ECO:0000256" key="2">
    <source>
        <dbReference type="SAM" id="MobiDB-lite"/>
    </source>
</evidence>
<dbReference type="GO" id="GO:0046872">
    <property type="term" value="F:metal ion binding"/>
    <property type="evidence" value="ECO:0007669"/>
    <property type="project" value="UniProtKB-KW"/>
</dbReference>
<dbReference type="InterPro" id="IPR036163">
    <property type="entry name" value="HMA_dom_sf"/>
</dbReference>
<name>A0A176VY92_MARPO</name>
<dbReference type="Pfam" id="PF00403">
    <property type="entry name" value="HMA"/>
    <property type="match status" value="1"/>
</dbReference>
<dbReference type="EMBL" id="LVLJ01002403">
    <property type="protein sequence ID" value="OAE25125.1"/>
    <property type="molecule type" value="Genomic_DNA"/>
</dbReference>